<evidence type="ECO:0008006" key="4">
    <source>
        <dbReference type="Google" id="ProtNLM"/>
    </source>
</evidence>
<feature type="compositionally biased region" description="Basic residues" evidence="1">
    <location>
        <begin position="18"/>
        <end position="35"/>
    </location>
</feature>
<dbReference type="RefSeq" id="WP_091825145.1">
    <property type="nucleotide sequence ID" value="NZ_FNRJ01000004.1"/>
</dbReference>
<evidence type="ECO:0000313" key="3">
    <source>
        <dbReference type="Proteomes" id="UP000242469"/>
    </source>
</evidence>
<accession>A0A1H4C243</accession>
<gene>
    <name evidence="2" type="ORF">SAMN02745729_104152</name>
</gene>
<sequence length="181" mass="20948">MAGSLQDQLLNAGLANKKQAKQAKDLKRKQSKQKRGGQASVDEEHQRREAVEAARLEKIERDRELNRQRQQEQAHKAAQAEVRQLIETHRLPLSPKAELRYNFVHGTTIRHLYLEQKQIDQLARGQLRIAVLDNGYHLIPAEVVERIEARLQDVVLPRPVDDTPKPDDPYADYQIPDDLMW</sequence>
<dbReference type="OrthoDB" id="5294470at2"/>
<evidence type="ECO:0000313" key="2">
    <source>
        <dbReference type="EMBL" id="SEA54400.1"/>
    </source>
</evidence>
<keyword evidence="3" id="KW-1185">Reference proteome</keyword>
<reference evidence="3" key="1">
    <citation type="submission" date="2016-10" db="EMBL/GenBank/DDBJ databases">
        <authorList>
            <person name="Varghese N."/>
            <person name="Submissions S."/>
        </authorList>
    </citation>
    <scope>NUCLEOTIDE SEQUENCE [LARGE SCALE GENOMIC DNA]</scope>
    <source>
        <strain evidence="3">DSM 11526</strain>
    </source>
</reference>
<evidence type="ECO:0000256" key="1">
    <source>
        <dbReference type="SAM" id="MobiDB-lite"/>
    </source>
</evidence>
<dbReference type="EMBL" id="FNRJ01000004">
    <property type="protein sequence ID" value="SEA54400.1"/>
    <property type="molecule type" value="Genomic_DNA"/>
</dbReference>
<name>A0A1H4C243_9GAMM</name>
<dbReference type="AlphaFoldDB" id="A0A1H4C243"/>
<dbReference type="STRING" id="1122198.SAMN02745729_104152"/>
<dbReference type="InterPro" id="IPR018636">
    <property type="entry name" value="DUF2058"/>
</dbReference>
<dbReference type="Proteomes" id="UP000242469">
    <property type="component" value="Unassembled WGS sequence"/>
</dbReference>
<dbReference type="Pfam" id="PF09831">
    <property type="entry name" value="DUF2058"/>
    <property type="match status" value="1"/>
</dbReference>
<feature type="region of interest" description="Disordered" evidence="1">
    <location>
        <begin position="1"/>
        <end position="48"/>
    </location>
</feature>
<protein>
    <recommendedName>
        <fullName evidence="4">Nucleoprotein/polynucleotide-associated enzyme</fullName>
    </recommendedName>
</protein>
<proteinExistence type="predicted"/>
<organism evidence="2 3">
    <name type="scientific">Marinobacterium iners DSM 11526</name>
    <dbReference type="NCBI Taxonomy" id="1122198"/>
    <lineage>
        <taxon>Bacteria</taxon>
        <taxon>Pseudomonadati</taxon>
        <taxon>Pseudomonadota</taxon>
        <taxon>Gammaproteobacteria</taxon>
        <taxon>Oceanospirillales</taxon>
        <taxon>Oceanospirillaceae</taxon>
        <taxon>Marinobacterium</taxon>
    </lineage>
</organism>